<comment type="similarity">
    <text evidence="6">Belongs to the LptE lipoprotein family.</text>
</comment>
<keyword evidence="1 6" id="KW-0732">Signal</keyword>
<dbReference type="GO" id="GO:0043165">
    <property type="term" value="P:Gram-negative-bacterium-type cell outer membrane assembly"/>
    <property type="evidence" value="ECO:0007669"/>
    <property type="project" value="UniProtKB-UniRule"/>
</dbReference>
<dbReference type="GO" id="GO:0015920">
    <property type="term" value="P:lipopolysaccharide transport"/>
    <property type="evidence" value="ECO:0007669"/>
    <property type="project" value="TreeGrafter"/>
</dbReference>
<name>A0A9D1TTG0_9GAMM</name>
<comment type="function">
    <text evidence="6">Together with LptD, is involved in the assembly of lipopolysaccharide (LPS) at the surface of the outer membrane. Required for the proper assembly of LptD. Binds LPS and may serve as the LPS recognition site at the outer membrane.</text>
</comment>
<sequence length="171" mass="19355">MRLQIQAKLFVLLGVITLLVGCGFHLRGDVSFPDVYQTAYVESAEPEYSRESIEFYVKKQLAPQLQFVDSKDQADVTIYIDESYDTRVLASNLSGAQREYTSYLRANISVIDSQGRVVFPTEGFTRSQDFSLNEREPLAKTTAEEAIKRELSEGLSRAFIRRLTTVIRAGK</sequence>
<accession>A0A9D1TTG0</accession>
<dbReference type="AlphaFoldDB" id="A0A9D1TTG0"/>
<evidence type="ECO:0000256" key="2">
    <source>
        <dbReference type="ARBA" id="ARBA00023136"/>
    </source>
</evidence>
<evidence type="ECO:0000313" key="8">
    <source>
        <dbReference type="Proteomes" id="UP000823934"/>
    </source>
</evidence>
<evidence type="ECO:0000256" key="6">
    <source>
        <dbReference type="HAMAP-Rule" id="MF_01186"/>
    </source>
</evidence>
<dbReference type="EMBL" id="DXHP01000052">
    <property type="protein sequence ID" value="HIW06136.1"/>
    <property type="molecule type" value="Genomic_DNA"/>
</dbReference>
<dbReference type="Proteomes" id="UP000823934">
    <property type="component" value="Unassembled WGS sequence"/>
</dbReference>
<evidence type="ECO:0000256" key="5">
    <source>
        <dbReference type="ARBA" id="ARBA00023288"/>
    </source>
</evidence>
<evidence type="ECO:0000256" key="4">
    <source>
        <dbReference type="ARBA" id="ARBA00023237"/>
    </source>
</evidence>
<comment type="subcellular location">
    <subcellularLocation>
        <location evidence="6">Cell outer membrane</location>
        <topology evidence="6">Lipid-anchor</topology>
    </subcellularLocation>
</comment>
<dbReference type="PANTHER" id="PTHR38098:SF1">
    <property type="entry name" value="LPS-ASSEMBLY LIPOPROTEIN LPTE"/>
    <property type="match status" value="1"/>
</dbReference>
<keyword evidence="4 6" id="KW-0998">Cell outer membrane</keyword>
<reference evidence="7" key="1">
    <citation type="journal article" date="2021" name="PeerJ">
        <title>Extensive microbial diversity within the chicken gut microbiome revealed by metagenomics and culture.</title>
        <authorList>
            <person name="Gilroy R."/>
            <person name="Ravi A."/>
            <person name="Getino M."/>
            <person name="Pursley I."/>
            <person name="Horton D.L."/>
            <person name="Alikhan N.F."/>
            <person name="Baker D."/>
            <person name="Gharbi K."/>
            <person name="Hall N."/>
            <person name="Watson M."/>
            <person name="Adriaenssens E.M."/>
            <person name="Foster-Nyarko E."/>
            <person name="Jarju S."/>
            <person name="Secka A."/>
            <person name="Antonio M."/>
            <person name="Oren A."/>
            <person name="Chaudhuri R.R."/>
            <person name="La Ragione R."/>
            <person name="Hildebrand F."/>
            <person name="Pallen M.J."/>
        </authorList>
    </citation>
    <scope>NUCLEOTIDE SEQUENCE</scope>
    <source>
        <strain evidence="7">CHK160-9182</strain>
    </source>
</reference>
<dbReference type="Pfam" id="PF04390">
    <property type="entry name" value="LptE"/>
    <property type="match status" value="1"/>
</dbReference>
<dbReference type="GO" id="GO:1990351">
    <property type="term" value="C:transporter complex"/>
    <property type="evidence" value="ECO:0007669"/>
    <property type="project" value="TreeGrafter"/>
</dbReference>
<keyword evidence="2 6" id="KW-0472">Membrane</keyword>
<dbReference type="InterPro" id="IPR007485">
    <property type="entry name" value="LPS_assembly_LptE"/>
</dbReference>
<evidence type="ECO:0000313" key="7">
    <source>
        <dbReference type="EMBL" id="HIW06136.1"/>
    </source>
</evidence>
<comment type="subunit">
    <text evidence="6">Component of the lipopolysaccharide transport and assembly complex. Interacts with LptD.</text>
</comment>
<protein>
    <recommendedName>
        <fullName evidence="6">LPS-assembly lipoprotein LptE</fullName>
    </recommendedName>
</protein>
<proteinExistence type="inferred from homology"/>
<dbReference type="PANTHER" id="PTHR38098">
    <property type="entry name" value="LPS-ASSEMBLY LIPOPROTEIN LPTE"/>
    <property type="match status" value="1"/>
</dbReference>
<evidence type="ECO:0000256" key="1">
    <source>
        <dbReference type="ARBA" id="ARBA00022729"/>
    </source>
</evidence>
<dbReference type="GO" id="GO:0009279">
    <property type="term" value="C:cell outer membrane"/>
    <property type="evidence" value="ECO:0007669"/>
    <property type="project" value="UniProtKB-SubCell"/>
</dbReference>
<dbReference type="PROSITE" id="PS51257">
    <property type="entry name" value="PROKAR_LIPOPROTEIN"/>
    <property type="match status" value="1"/>
</dbReference>
<evidence type="ECO:0000256" key="3">
    <source>
        <dbReference type="ARBA" id="ARBA00023139"/>
    </source>
</evidence>
<comment type="caution">
    <text evidence="7">The sequence shown here is derived from an EMBL/GenBank/DDBJ whole genome shotgun (WGS) entry which is preliminary data.</text>
</comment>
<dbReference type="GO" id="GO:0001530">
    <property type="term" value="F:lipopolysaccharide binding"/>
    <property type="evidence" value="ECO:0007669"/>
    <property type="project" value="TreeGrafter"/>
</dbReference>
<keyword evidence="3 6" id="KW-0564">Palmitate</keyword>
<dbReference type="Gene3D" id="3.30.160.150">
    <property type="entry name" value="Lipoprotein like domain"/>
    <property type="match status" value="1"/>
</dbReference>
<organism evidence="7 8">
    <name type="scientific">Candidatus Ignatzschineria merdigallinarum</name>
    <dbReference type="NCBI Taxonomy" id="2838621"/>
    <lineage>
        <taxon>Bacteria</taxon>
        <taxon>Pseudomonadati</taxon>
        <taxon>Pseudomonadota</taxon>
        <taxon>Gammaproteobacteria</taxon>
        <taxon>Cardiobacteriales</taxon>
        <taxon>Ignatzschineriaceae</taxon>
        <taxon>Ignatzschineria</taxon>
    </lineage>
</organism>
<gene>
    <name evidence="6" type="primary">lptE</name>
    <name evidence="7" type="ORF">H9889_02250</name>
</gene>
<dbReference type="HAMAP" id="MF_01186">
    <property type="entry name" value="LPS_assembly_LptE"/>
    <property type="match status" value="1"/>
</dbReference>
<keyword evidence="5 6" id="KW-0449">Lipoprotein</keyword>
<reference evidence="7" key="2">
    <citation type="submission" date="2021-04" db="EMBL/GenBank/DDBJ databases">
        <authorList>
            <person name="Gilroy R."/>
        </authorList>
    </citation>
    <scope>NUCLEOTIDE SEQUENCE</scope>
    <source>
        <strain evidence="7">CHK160-9182</strain>
    </source>
</reference>